<proteinExistence type="predicted"/>
<dbReference type="Proteomes" id="UP000075243">
    <property type="component" value="Chromosome 7"/>
</dbReference>
<dbReference type="Pfam" id="PF07727">
    <property type="entry name" value="RVT_2"/>
    <property type="match status" value="1"/>
</dbReference>
<name>A0A151TCN7_CAJCA</name>
<evidence type="ECO:0000313" key="3">
    <source>
        <dbReference type="Proteomes" id="UP000075243"/>
    </source>
</evidence>
<evidence type="ECO:0000313" key="2">
    <source>
        <dbReference type="EMBL" id="KYP64798.1"/>
    </source>
</evidence>
<organism evidence="2 3">
    <name type="scientific">Cajanus cajan</name>
    <name type="common">Pigeon pea</name>
    <name type="synonym">Cajanus indicus</name>
    <dbReference type="NCBI Taxonomy" id="3821"/>
    <lineage>
        <taxon>Eukaryota</taxon>
        <taxon>Viridiplantae</taxon>
        <taxon>Streptophyta</taxon>
        <taxon>Embryophyta</taxon>
        <taxon>Tracheophyta</taxon>
        <taxon>Spermatophyta</taxon>
        <taxon>Magnoliopsida</taxon>
        <taxon>eudicotyledons</taxon>
        <taxon>Gunneridae</taxon>
        <taxon>Pentapetalae</taxon>
        <taxon>rosids</taxon>
        <taxon>fabids</taxon>
        <taxon>Fabales</taxon>
        <taxon>Fabaceae</taxon>
        <taxon>Papilionoideae</taxon>
        <taxon>50 kb inversion clade</taxon>
        <taxon>NPAAA clade</taxon>
        <taxon>indigoferoid/millettioid clade</taxon>
        <taxon>Phaseoleae</taxon>
        <taxon>Cajanus</taxon>
    </lineage>
</organism>
<feature type="domain" description="Reverse transcriptase Ty1/copia-type" evidence="1">
    <location>
        <begin position="4"/>
        <end position="68"/>
    </location>
</feature>
<sequence length="69" mass="8071">MEVNNTWDIVPLPPDKKPISCKWLFKLKLNFDGTMAKHKARLVARGFTQQYGLDFQETFSPMEKITTLR</sequence>
<protein>
    <submittedName>
        <fullName evidence="2">Retrovirus-related Pol polyprotein from transposon TNT 1-94</fullName>
    </submittedName>
</protein>
<dbReference type="AlphaFoldDB" id="A0A151TCN7"/>
<dbReference type="Gramene" id="C.cajan_18858.t">
    <property type="protein sequence ID" value="C.cajan_18858.t.cds1"/>
    <property type="gene ID" value="C.cajan_18858"/>
</dbReference>
<gene>
    <name evidence="2" type="ORF">KK1_019406</name>
</gene>
<accession>A0A151TCN7</accession>
<keyword evidence="3" id="KW-1185">Reference proteome</keyword>
<dbReference type="STRING" id="3821.A0A151TCN7"/>
<reference evidence="2 3" key="1">
    <citation type="journal article" date="2012" name="Nat. Biotechnol.">
        <title>Draft genome sequence of pigeonpea (Cajanus cajan), an orphan legume crop of resource-poor farmers.</title>
        <authorList>
            <person name="Varshney R.K."/>
            <person name="Chen W."/>
            <person name="Li Y."/>
            <person name="Bharti A.K."/>
            <person name="Saxena R.K."/>
            <person name="Schlueter J.A."/>
            <person name="Donoghue M.T."/>
            <person name="Azam S."/>
            <person name="Fan G."/>
            <person name="Whaley A.M."/>
            <person name="Farmer A.D."/>
            <person name="Sheridan J."/>
            <person name="Iwata A."/>
            <person name="Tuteja R."/>
            <person name="Penmetsa R.V."/>
            <person name="Wu W."/>
            <person name="Upadhyaya H.D."/>
            <person name="Yang S.P."/>
            <person name="Shah T."/>
            <person name="Saxena K.B."/>
            <person name="Michael T."/>
            <person name="McCombie W.R."/>
            <person name="Yang B."/>
            <person name="Zhang G."/>
            <person name="Yang H."/>
            <person name="Wang J."/>
            <person name="Spillane C."/>
            <person name="Cook D.R."/>
            <person name="May G.D."/>
            <person name="Xu X."/>
            <person name="Jackson S.A."/>
        </authorList>
    </citation>
    <scope>NUCLEOTIDE SEQUENCE [LARGE SCALE GENOMIC DNA]</scope>
    <source>
        <strain evidence="3">cv. Asha</strain>
    </source>
</reference>
<dbReference type="InterPro" id="IPR013103">
    <property type="entry name" value="RVT_2"/>
</dbReference>
<evidence type="ECO:0000259" key="1">
    <source>
        <dbReference type="Pfam" id="PF07727"/>
    </source>
</evidence>
<dbReference type="EMBL" id="CM003609">
    <property type="protein sequence ID" value="KYP64798.1"/>
    <property type="molecule type" value="Genomic_DNA"/>
</dbReference>